<dbReference type="SUPFAM" id="SSF53822">
    <property type="entry name" value="Periplasmic binding protein-like I"/>
    <property type="match status" value="1"/>
</dbReference>
<gene>
    <name evidence="2" type="ORF">F130042H8_20140</name>
</gene>
<dbReference type="Proteomes" id="UP001600894">
    <property type="component" value="Unassembled WGS sequence"/>
</dbReference>
<dbReference type="InterPro" id="IPR028082">
    <property type="entry name" value="Peripla_BP_I"/>
</dbReference>
<proteinExistence type="predicted"/>
<sequence>MTKREKIIWCIFGAVLGLLFLLSSTDLIIKEKKAEIYSVSVVFDSTSDTCYTNFKKGVEKAAGDFNADVRYVTLYQEGEAKQQKELVAREIDSGAQAVVLAPAEKNSTQEELGSYAYSCPLILLGDQPSEELPVTSVMRDYAREGELLAQAVAAQADSISPVYVFTKGLSLGNNQEIYEGFTGKLRENGFEAILCSQREGADFKAALDAVLYPGSGKATVAALDPESLTELAQILNSDNHYTGHLAGVFGVGSTAYLLNQMDRGLIRGLVVHNCYNEGYLAVERAVKGIRQGMKKERILLESFYIERPDIRSRKFEKMLYPMD</sequence>
<dbReference type="Pfam" id="PF13407">
    <property type="entry name" value="Peripla_BP_4"/>
    <property type="match status" value="1"/>
</dbReference>
<accession>A0ABQ0AY40</accession>
<dbReference type="Gene3D" id="3.40.50.2300">
    <property type="match status" value="2"/>
</dbReference>
<evidence type="ECO:0000313" key="3">
    <source>
        <dbReference type="Proteomes" id="UP001600894"/>
    </source>
</evidence>
<feature type="domain" description="Periplasmic binding protein" evidence="1">
    <location>
        <begin position="40"/>
        <end position="286"/>
    </location>
</feature>
<reference evidence="2 3" key="1">
    <citation type="submission" date="2024-04" db="EMBL/GenBank/DDBJ databases">
        <title>Defined microbial consortia suppress multidrug-resistant proinflammatory Enterobacteriaceae via ecological control.</title>
        <authorList>
            <person name="Furuichi M."/>
            <person name="Kawaguchi T."/>
            <person name="Pust M."/>
            <person name="Yasuma K."/>
            <person name="Plichta D."/>
            <person name="Hasegawa N."/>
            <person name="Ohya T."/>
            <person name="Bhattarai S."/>
            <person name="Sasajima S."/>
            <person name="Aoto Y."/>
            <person name="Tuganbaev T."/>
            <person name="Yaginuma M."/>
            <person name="Ueda M."/>
            <person name="Okahashi N."/>
            <person name="Amafuji K."/>
            <person name="Kiridooshi Y."/>
            <person name="Sugita K."/>
            <person name="Strazar M."/>
            <person name="Skelly A."/>
            <person name="Suda W."/>
            <person name="Hattori M."/>
            <person name="Nakamoto N."/>
            <person name="Caballero S."/>
            <person name="Norman J."/>
            <person name="Olle B."/>
            <person name="Tanoue T."/>
            <person name="Arita M."/>
            <person name="Bucci V."/>
            <person name="Atarashi K."/>
            <person name="Xavier R."/>
            <person name="Honda K."/>
        </authorList>
    </citation>
    <scope>NUCLEOTIDE SEQUENCE [LARGE SCALE GENOMIC DNA]</scope>
    <source>
        <strain evidence="3">f13</strain>
    </source>
</reference>
<comment type="caution">
    <text evidence="2">The sequence shown here is derived from an EMBL/GenBank/DDBJ whole genome shotgun (WGS) entry which is preliminary data.</text>
</comment>
<dbReference type="InterPro" id="IPR025997">
    <property type="entry name" value="SBP_2_dom"/>
</dbReference>
<name>A0ABQ0AY40_9FIRM</name>
<evidence type="ECO:0000313" key="2">
    <source>
        <dbReference type="EMBL" id="GAA6268954.1"/>
    </source>
</evidence>
<organism evidence="2 3">
    <name type="scientific">Enterocloster alcoholdehydrogenati</name>
    <dbReference type="NCBI Taxonomy" id="2547410"/>
    <lineage>
        <taxon>Bacteria</taxon>
        <taxon>Bacillati</taxon>
        <taxon>Bacillota</taxon>
        <taxon>Clostridia</taxon>
        <taxon>Lachnospirales</taxon>
        <taxon>Lachnospiraceae</taxon>
        <taxon>Enterocloster</taxon>
    </lineage>
</organism>
<dbReference type="EMBL" id="BAABXL010000001">
    <property type="protein sequence ID" value="GAA6268954.1"/>
    <property type="molecule type" value="Genomic_DNA"/>
</dbReference>
<keyword evidence="3" id="KW-1185">Reference proteome</keyword>
<evidence type="ECO:0000259" key="1">
    <source>
        <dbReference type="Pfam" id="PF13407"/>
    </source>
</evidence>
<dbReference type="RefSeq" id="WP_176253893.1">
    <property type="nucleotide sequence ID" value="NZ_BAABXL010000001.1"/>
</dbReference>
<protein>
    <recommendedName>
        <fullName evidence="1">Periplasmic binding protein domain-containing protein</fullName>
    </recommendedName>
</protein>